<dbReference type="PANTHER" id="PTHR42679">
    <property type="entry name" value="S-METHYL-5'-THIOADENOSINE PHOSPHORYLASE"/>
    <property type="match status" value="1"/>
</dbReference>
<dbReference type="PROSITE" id="PS01240">
    <property type="entry name" value="PNP_MTAP_2"/>
    <property type="match status" value="1"/>
</dbReference>
<evidence type="ECO:0000256" key="1">
    <source>
        <dbReference type="ARBA" id="ARBA00022676"/>
    </source>
</evidence>
<gene>
    <name evidence="7" type="ORF">C465_00207</name>
</gene>
<evidence type="ECO:0000313" key="8">
    <source>
        <dbReference type="Proteomes" id="UP000011526"/>
    </source>
</evidence>
<dbReference type="PANTHER" id="PTHR42679:SF2">
    <property type="entry name" value="S-METHYL-5'-THIOADENOSINE PHOSPHORYLASE"/>
    <property type="match status" value="1"/>
</dbReference>
<feature type="site" description="Important for substrate specificity" evidence="5">
    <location>
        <position position="228"/>
    </location>
</feature>
<dbReference type="EMBL" id="AOJM01000002">
    <property type="protein sequence ID" value="ELZ54162.1"/>
    <property type="molecule type" value="Genomic_DNA"/>
</dbReference>
<dbReference type="Proteomes" id="UP000011526">
    <property type="component" value="Unassembled WGS sequence"/>
</dbReference>
<comment type="function">
    <text evidence="5">Purine nucleoside phosphorylase involved in purine salvage.</text>
</comment>
<dbReference type="GO" id="GO:0006166">
    <property type="term" value="P:purine ribonucleoside salvage"/>
    <property type="evidence" value="ECO:0007669"/>
    <property type="project" value="UniProtKB-UniRule"/>
</dbReference>
<dbReference type="AlphaFoldDB" id="M0F4P1"/>
<keyword evidence="8" id="KW-1185">Reference proteome</keyword>
<organism evidence="7 8">
    <name type="scientific">Halorubrum distributum JCM 9100</name>
    <dbReference type="NCBI Taxonomy" id="1227467"/>
    <lineage>
        <taxon>Archaea</taxon>
        <taxon>Methanobacteriati</taxon>
        <taxon>Methanobacteriota</taxon>
        <taxon>Stenosarchaea group</taxon>
        <taxon>Halobacteria</taxon>
        <taxon>Halobacteriales</taxon>
        <taxon>Haloferacaceae</taxon>
        <taxon>Halorubrum</taxon>
        <taxon>Halorubrum distributum group</taxon>
    </lineage>
</organism>
<dbReference type="EC" id="2.4.2.1" evidence="5"/>
<evidence type="ECO:0000256" key="5">
    <source>
        <dbReference type="HAMAP-Rule" id="MF_01963"/>
    </source>
</evidence>
<feature type="binding site" evidence="5">
    <location>
        <begin position="216"/>
        <end position="218"/>
    </location>
    <ligand>
        <name>substrate</name>
    </ligand>
</feature>
<comment type="miscellaneous">
    <text evidence="5">Although this enzyme belongs to the family of MTA phosphorylases based on sequence homology, it lacks several conserved amino acids in the substrate binding pocket that confer specificity towards MTA.</text>
</comment>
<dbReference type="HAMAP" id="MF_01963">
    <property type="entry name" value="MTAP"/>
    <property type="match status" value="1"/>
</dbReference>
<protein>
    <recommendedName>
        <fullName evidence="5">Purine nucleoside phosphorylase</fullName>
        <shortName evidence="5">PNP</shortName>
        <ecNumber evidence="5">2.4.2.1</ecNumber>
    </recommendedName>
</protein>
<feature type="site" description="Important for substrate specificity" evidence="5">
    <location>
        <position position="174"/>
    </location>
</feature>
<reference evidence="7 8" key="1">
    <citation type="journal article" date="2014" name="PLoS Genet.">
        <title>Phylogenetically driven sequencing of extremely halophilic archaea reveals strategies for static and dynamic osmo-response.</title>
        <authorList>
            <person name="Becker E.A."/>
            <person name="Seitzer P.M."/>
            <person name="Tritt A."/>
            <person name="Larsen D."/>
            <person name="Krusor M."/>
            <person name="Yao A.I."/>
            <person name="Wu D."/>
            <person name="Madern D."/>
            <person name="Eisen J.A."/>
            <person name="Darling A.E."/>
            <person name="Facciotti M.T."/>
        </authorList>
    </citation>
    <scope>NUCLEOTIDE SEQUENCE [LARGE SCALE GENOMIC DNA]</scope>
    <source>
        <strain evidence="7 8">JCM 9100</strain>
    </source>
</reference>
<feature type="binding site" evidence="5">
    <location>
        <position position="10"/>
    </location>
    <ligand>
        <name>phosphate</name>
        <dbReference type="ChEBI" id="CHEBI:43474"/>
    </ligand>
</feature>
<dbReference type="Pfam" id="PF01048">
    <property type="entry name" value="PNP_UDP_1"/>
    <property type="match status" value="1"/>
</dbReference>
<feature type="binding site" evidence="5">
    <location>
        <position position="193"/>
    </location>
    <ligand>
        <name>phosphate</name>
        <dbReference type="ChEBI" id="CHEBI:43474"/>
    </ligand>
</feature>
<dbReference type="FunFam" id="3.40.50.1580:FF:000012">
    <property type="entry name" value="Probable 6-oxopurine nucleoside phosphorylase"/>
    <property type="match status" value="1"/>
</dbReference>
<dbReference type="RefSeq" id="WP_004595181.1">
    <property type="nucleotide sequence ID" value="NZ_AOJM01000002.1"/>
</dbReference>
<keyword evidence="3 5" id="KW-0660">Purine salvage</keyword>
<dbReference type="InterPro" id="IPR018099">
    <property type="entry name" value="Purine_phosphorylase-2_CS"/>
</dbReference>
<dbReference type="UniPathway" id="UPA00606"/>
<feature type="domain" description="Nucleoside phosphorylase" evidence="6">
    <location>
        <begin position="3"/>
        <end position="251"/>
    </location>
</feature>
<dbReference type="Gene3D" id="3.40.50.1580">
    <property type="entry name" value="Nucleoside phosphorylase domain"/>
    <property type="match status" value="1"/>
</dbReference>
<feature type="binding site" evidence="5">
    <location>
        <position position="192"/>
    </location>
    <ligand>
        <name>substrate</name>
    </ligand>
</feature>
<dbReference type="CDD" id="cd09010">
    <property type="entry name" value="MTAP_SsMTAPII_like_MTIP"/>
    <property type="match status" value="1"/>
</dbReference>
<name>M0F4P1_9EURY</name>
<comment type="catalytic activity">
    <reaction evidence="5">
        <text>a purine D-ribonucleoside + phosphate = a purine nucleobase + alpha-D-ribose 1-phosphate</text>
        <dbReference type="Rhea" id="RHEA:19805"/>
        <dbReference type="ChEBI" id="CHEBI:26386"/>
        <dbReference type="ChEBI" id="CHEBI:43474"/>
        <dbReference type="ChEBI" id="CHEBI:57720"/>
        <dbReference type="ChEBI" id="CHEBI:142355"/>
        <dbReference type="EC" id="2.4.2.1"/>
    </reaction>
</comment>
<dbReference type="PATRIC" id="fig|1227467.4.peg.41"/>
<dbReference type="GO" id="GO:0005829">
    <property type="term" value="C:cytosol"/>
    <property type="evidence" value="ECO:0007669"/>
    <property type="project" value="TreeGrafter"/>
</dbReference>
<evidence type="ECO:0000256" key="4">
    <source>
        <dbReference type="ARBA" id="ARBA00063054"/>
    </source>
</evidence>
<evidence type="ECO:0000259" key="6">
    <source>
        <dbReference type="Pfam" id="PF01048"/>
    </source>
</evidence>
<keyword evidence="2 5" id="KW-0808">Transferase</keyword>
<keyword evidence="1 5" id="KW-0328">Glycosyltransferase</keyword>
<dbReference type="GO" id="GO:0017061">
    <property type="term" value="F:S-methyl-5-thioadenosine phosphorylase activity"/>
    <property type="evidence" value="ECO:0007669"/>
    <property type="project" value="InterPro"/>
</dbReference>
<dbReference type="NCBIfam" id="TIGR01694">
    <property type="entry name" value="MTAP"/>
    <property type="match status" value="1"/>
</dbReference>
<comment type="pathway">
    <text evidence="5">Purine metabolism; purine nucleoside salvage.</text>
</comment>
<comment type="subunit">
    <text evidence="4 5">Homohexamer. Dimer of a homotrimer.</text>
</comment>
<comment type="caution">
    <text evidence="7">The sequence shown here is derived from an EMBL/GenBank/DDBJ whole genome shotgun (WGS) entry which is preliminary data.</text>
</comment>
<dbReference type="InterPro" id="IPR000845">
    <property type="entry name" value="Nucleoside_phosphorylase_d"/>
</dbReference>
<comment type="similarity">
    <text evidence="5">Belongs to the PNP/MTAP phosphorylase family. MTAP subfamily.</text>
</comment>
<accession>M0F4P1</accession>
<dbReference type="InterPro" id="IPR010044">
    <property type="entry name" value="MTAP"/>
</dbReference>
<sequence>MDTIGFIGGSGIYEALPLNDVREVEFDTPYGEPSDAVTIGEFGDTGKEVAFLPRHGSEHGVSPTDLPYRANMYALKKAGVTHIFASNAVGSLKEELEPGTLVVPDQIYDRTKGRDLSFYGDGVVVHQPFADPYSPELVDHLTEAAESAAGGDGDDAANVVKGGTYVCIEGPQYSTRAESEFYKSQGWDLVGMTAIPEAKLAREAEIAYATIAGVTDYDVWKEDSEVTLEEVLENAEQNQKAIKAAVEEAVRTLPEDLECDAHTALEGTVNTPTEAIPEETKERVEPLLGDYL</sequence>
<dbReference type="InterPro" id="IPR035994">
    <property type="entry name" value="Nucleoside_phosphorylase_sf"/>
</dbReference>
<evidence type="ECO:0000256" key="3">
    <source>
        <dbReference type="ARBA" id="ARBA00022726"/>
    </source>
</evidence>
<feature type="binding site" evidence="5">
    <location>
        <begin position="54"/>
        <end position="55"/>
    </location>
    <ligand>
        <name>phosphate</name>
        <dbReference type="ChEBI" id="CHEBI:43474"/>
    </ligand>
</feature>
<evidence type="ECO:0000256" key="2">
    <source>
        <dbReference type="ARBA" id="ARBA00022679"/>
    </source>
</evidence>
<evidence type="ECO:0000313" key="7">
    <source>
        <dbReference type="EMBL" id="ELZ54162.1"/>
    </source>
</evidence>
<proteinExistence type="inferred from homology"/>
<dbReference type="GO" id="GO:0019509">
    <property type="term" value="P:L-methionine salvage from methylthioadenosine"/>
    <property type="evidence" value="ECO:0007669"/>
    <property type="project" value="TreeGrafter"/>
</dbReference>
<dbReference type="SUPFAM" id="SSF53167">
    <property type="entry name" value="Purine and uridine phosphorylases"/>
    <property type="match status" value="1"/>
</dbReference>
<comment type="caution">
    <text evidence="5">Lacks conserved residue(s) required for the propagation of feature annotation.</text>
</comment>